<feature type="binding site" evidence="8">
    <location>
        <position position="43"/>
    </location>
    <ligand>
        <name>Zn(2+)</name>
        <dbReference type="ChEBI" id="CHEBI:29105"/>
        <label>1</label>
        <note>catalytic</note>
    </ligand>
</feature>
<dbReference type="OrthoDB" id="6431990at2759"/>
<evidence type="ECO:0000256" key="2">
    <source>
        <dbReference type="ARBA" id="ARBA00022729"/>
    </source>
</evidence>
<accession>A0A8X6QMF9</accession>
<evidence type="ECO:0000313" key="14">
    <source>
        <dbReference type="Proteomes" id="UP000887013"/>
    </source>
</evidence>
<feature type="active site" description="Proton acceptor 1" evidence="5">
    <location>
        <position position="16"/>
    </location>
</feature>
<dbReference type="SUPFAM" id="SSF55486">
    <property type="entry name" value="Metalloproteases ('zincins'), catalytic domain"/>
    <property type="match status" value="1"/>
</dbReference>
<evidence type="ECO:0000256" key="6">
    <source>
        <dbReference type="PIRSR" id="PIRSR601548-11"/>
    </source>
</evidence>
<keyword evidence="8 12" id="KW-0479">Metal-binding</keyword>
<keyword evidence="14" id="KW-1185">Reference proteome</keyword>
<keyword evidence="4 12" id="KW-0325">Glycoprotein</keyword>
<dbReference type="GO" id="GO:0046872">
    <property type="term" value="F:metal ion binding"/>
    <property type="evidence" value="ECO:0007669"/>
    <property type="project" value="UniProtKB-KW"/>
</dbReference>
<feature type="active site" description="Proton donor 2" evidence="6">
    <location>
        <position position="150"/>
    </location>
</feature>
<dbReference type="GO" id="GO:0004180">
    <property type="term" value="F:carboxypeptidase activity"/>
    <property type="evidence" value="ECO:0007669"/>
    <property type="project" value="UniProtKB-KW"/>
</dbReference>
<comment type="similarity">
    <text evidence="1 11 12">Belongs to the peptidase M2 family.</text>
</comment>
<feature type="binding site" evidence="10">
    <location>
        <position position="43"/>
    </location>
    <ligand>
        <name>Zn(2+)</name>
        <dbReference type="ChEBI" id="CHEBI:29105"/>
        <label>2</label>
        <note>catalytic</note>
    </ligand>
</feature>
<feature type="binding site" evidence="10">
    <location>
        <position position="19"/>
    </location>
    <ligand>
        <name>Zn(2+)</name>
        <dbReference type="ChEBI" id="CHEBI:29105"/>
        <label>2</label>
        <note>catalytic</note>
    </ligand>
</feature>
<dbReference type="PANTHER" id="PTHR10514">
    <property type="entry name" value="ANGIOTENSIN-CONVERTING ENZYME"/>
    <property type="match status" value="1"/>
</dbReference>
<evidence type="ECO:0000256" key="4">
    <source>
        <dbReference type="ARBA" id="ARBA00023180"/>
    </source>
</evidence>
<evidence type="ECO:0000313" key="13">
    <source>
        <dbReference type="EMBL" id="GFU21405.1"/>
    </source>
</evidence>
<evidence type="ECO:0000256" key="3">
    <source>
        <dbReference type="ARBA" id="ARBA00023157"/>
    </source>
</evidence>
<evidence type="ECO:0000256" key="9">
    <source>
        <dbReference type="PIRSR" id="PIRSR601548-4"/>
    </source>
</evidence>
<dbReference type="GO" id="GO:0008241">
    <property type="term" value="F:peptidyl-dipeptidase activity"/>
    <property type="evidence" value="ECO:0007669"/>
    <property type="project" value="InterPro"/>
</dbReference>
<evidence type="ECO:0000256" key="1">
    <source>
        <dbReference type="ARBA" id="ARBA00008139"/>
    </source>
</evidence>
<dbReference type="Gene3D" id="1.10.1370.30">
    <property type="match status" value="1"/>
</dbReference>
<feature type="disulfide bond" evidence="9">
    <location>
        <begin position="175"/>
        <end position="187"/>
    </location>
</feature>
<keyword evidence="8 12" id="KW-0862">Zinc</keyword>
<keyword evidence="12" id="KW-0378">Hydrolase</keyword>
<keyword evidence="12" id="KW-0482">Metalloprotease</keyword>
<organism evidence="13 14">
    <name type="scientific">Nephila pilipes</name>
    <name type="common">Giant wood spider</name>
    <name type="synonym">Nephila maculata</name>
    <dbReference type="NCBI Taxonomy" id="299642"/>
    <lineage>
        <taxon>Eukaryota</taxon>
        <taxon>Metazoa</taxon>
        <taxon>Ecdysozoa</taxon>
        <taxon>Arthropoda</taxon>
        <taxon>Chelicerata</taxon>
        <taxon>Arachnida</taxon>
        <taxon>Araneae</taxon>
        <taxon>Araneomorphae</taxon>
        <taxon>Entelegynae</taxon>
        <taxon>Araneoidea</taxon>
        <taxon>Nephilidae</taxon>
        <taxon>Nephila</taxon>
    </lineage>
</organism>
<dbReference type="PROSITE" id="PS52011">
    <property type="entry name" value="PEPTIDASE_M2"/>
    <property type="match status" value="1"/>
</dbReference>
<comment type="cofactor">
    <cofactor evidence="12">
        <name>Zn(2+)</name>
        <dbReference type="ChEBI" id="CHEBI:29105"/>
    </cofactor>
    <text evidence="12">Binds 1 zinc ion per subunit.</text>
</comment>
<dbReference type="Pfam" id="PF01401">
    <property type="entry name" value="Peptidase_M2"/>
    <property type="match status" value="1"/>
</dbReference>
<protein>
    <recommendedName>
        <fullName evidence="12">Angiotensin-converting enzyme</fullName>
        <ecNumber evidence="12">3.4.-.-</ecNumber>
    </recommendedName>
</protein>
<evidence type="ECO:0000256" key="7">
    <source>
        <dbReference type="PIRSR" id="PIRSR601548-2"/>
    </source>
</evidence>
<dbReference type="InterPro" id="IPR001548">
    <property type="entry name" value="Peptidase_M2"/>
</dbReference>
<feature type="active site" description="Proton donor 1" evidence="5">
    <location>
        <position position="150"/>
    </location>
</feature>
<feature type="active site" description="Proton acceptor 2" evidence="6">
    <location>
        <position position="16"/>
    </location>
</feature>
<feature type="binding site" evidence="8">
    <location>
        <position position="19"/>
    </location>
    <ligand>
        <name>Zn(2+)</name>
        <dbReference type="ChEBI" id="CHEBI:29105"/>
        <label>1</label>
        <note>catalytic</note>
    </ligand>
</feature>
<keyword evidence="12" id="KW-0645">Protease</keyword>
<dbReference type="PANTHER" id="PTHR10514:SF27">
    <property type="entry name" value="ANGIOTENSIN-CONVERTING ENZYME"/>
    <property type="match status" value="1"/>
</dbReference>
<dbReference type="Proteomes" id="UP000887013">
    <property type="component" value="Unassembled WGS sequence"/>
</dbReference>
<dbReference type="GO" id="GO:0006508">
    <property type="term" value="P:proteolysis"/>
    <property type="evidence" value="ECO:0007669"/>
    <property type="project" value="UniProtKB-KW"/>
</dbReference>
<evidence type="ECO:0000256" key="8">
    <source>
        <dbReference type="PIRSR" id="PIRSR601548-3"/>
    </source>
</evidence>
<proteinExistence type="inferred from homology"/>
<feature type="binding site" evidence="7">
    <location>
        <position position="159"/>
    </location>
    <ligand>
        <name>chloride</name>
        <dbReference type="ChEBI" id="CHEBI:17996"/>
        <label>1</label>
    </ligand>
</feature>
<feature type="binding site" evidence="10">
    <location>
        <position position="15"/>
    </location>
    <ligand>
        <name>Zn(2+)</name>
        <dbReference type="ChEBI" id="CHEBI:29105"/>
        <label>2</label>
        <note>catalytic</note>
    </ligand>
</feature>
<keyword evidence="2" id="KW-0732">Signal</keyword>
<dbReference type="EMBL" id="BMAW01031503">
    <property type="protein sequence ID" value="GFU21405.1"/>
    <property type="molecule type" value="Genomic_DNA"/>
</dbReference>
<dbReference type="PRINTS" id="PR00791">
    <property type="entry name" value="PEPDIPTASEA"/>
</dbReference>
<comment type="caution">
    <text evidence="13">The sequence shown here is derived from an EMBL/GenBank/DDBJ whole genome shotgun (WGS) entry which is preliminary data.</text>
</comment>
<comment type="caution">
    <text evidence="11">Lacks conserved residue(s) required for the propagation of feature annotation.</text>
</comment>
<dbReference type="GO" id="GO:0005886">
    <property type="term" value="C:plasma membrane"/>
    <property type="evidence" value="ECO:0007669"/>
    <property type="project" value="TreeGrafter"/>
</dbReference>
<dbReference type="EC" id="3.4.-.-" evidence="12"/>
<keyword evidence="12" id="KW-0121">Carboxypeptidase</keyword>
<name>A0A8X6QMF9_NEPPI</name>
<dbReference type="GO" id="GO:0008237">
    <property type="term" value="F:metallopeptidase activity"/>
    <property type="evidence" value="ECO:0007669"/>
    <property type="project" value="UniProtKB-KW"/>
</dbReference>
<evidence type="ECO:0000256" key="5">
    <source>
        <dbReference type="PIRSR" id="PIRSR601548-1"/>
    </source>
</evidence>
<gene>
    <name evidence="13" type="primary">ACE</name>
    <name evidence="13" type="ORF">NPIL_475301</name>
</gene>
<sequence length="295" mass="34648">MCCFVELSSLQTVFHEMGHIQYYMHYANLPYLFRGAANPGFHEAIGDLILLSSNTLEYLRSVGLLRKRDLNNTKEYEKSKINYLIRMALDHVIAPMYAYIVDHWRHQVYNGKIKHEELNKKYWEYRLRYQGVCPPVKRTEKNFDIGAKYHIAAGAEYFRYFFSNILQFQLHEILCEKIHHKGPLHECNIYKKKKAGQLLAKLLEKGKSKPWKEILREFSHQKVTELDASSILKYFKPLMKWLKQNNRDEYKGWNSKDPNSCPGSNESRSDTTVIRTEGFITSPNTITTLSGEINI</sequence>
<evidence type="ECO:0000256" key="11">
    <source>
        <dbReference type="PROSITE-ProRule" id="PRU01355"/>
    </source>
</evidence>
<reference evidence="13" key="1">
    <citation type="submission" date="2020-08" db="EMBL/GenBank/DDBJ databases">
        <title>Multicomponent nature underlies the extraordinary mechanical properties of spider dragline silk.</title>
        <authorList>
            <person name="Kono N."/>
            <person name="Nakamura H."/>
            <person name="Mori M."/>
            <person name="Yoshida Y."/>
            <person name="Ohtoshi R."/>
            <person name="Malay A.D."/>
            <person name="Moran D.A.P."/>
            <person name="Tomita M."/>
            <person name="Numata K."/>
            <person name="Arakawa K."/>
        </authorList>
    </citation>
    <scope>NUCLEOTIDE SEQUENCE</scope>
</reference>
<evidence type="ECO:0000256" key="10">
    <source>
        <dbReference type="PIRSR" id="PIRSR601548-8"/>
    </source>
</evidence>
<feature type="binding site" evidence="8">
    <location>
        <position position="15"/>
    </location>
    <ligand>
        <name>Zn(2+)</name>
        <dbReference type="ChEBI" id="CHEBI:29105"/>
        <label>1</label>
        <note>catalytic</note>
    </ligand>
</feature>
<evidence type="ECO:0000256" key="12">
    <source>
        <dbReference type="RuleBase" id="RU361144"/>
    </source>
</evidence>
<dbReference type="AlphaFoldDB" id="A0A8X6QMF9"/>
<keyword evidence="3 9" id="KW-1015">Disulfide bond</keyword>